<keyword evidence="2" id="KW-1185">Reference proteome</keyword>
<accession>A0A7X5TSL7</accession>
<name>A0A7X5TSL7_9MICO</name>
<organism evidence="1 2">
    <name type="scientific">Lysinibacter cavernae</name>
    <dbReference type="NCBI Taxonomy" id="1640652"/>
    <lineage>
        <taxon>Bacteria</taxon>
        <taxon>Bacillati</taxon>
        <taxon>Actinomycetota</taxon>
        <taxon>Actinomycetes</taxon>
        <taxon>Micrococcales</taxon>
        <taxon>Microbacteriaceae</taxon>
        <taxon>Lysinibacter</taxon>
    </lineage>
</organism>
<reference evidence="1 2" key="1">
    <citation type="submission" date="2020-02" db="EMBL/GenBank/DDBJ databases">
        <title>Sequencing the genomes of 1000 actinobacteria strains.</title>
        <authorList>
            <person name="Klenk H.-P."/>
        </authorList>
    </citation>
    <scope>NUCLEOTIDE SEQUENCE [LARGE SCALE GENOMIC DNA]</scope>
    <source>
        <strain evidence="1 2">DSM 27960</strain>
    </source>
</reference>
<comment type="caution">
    <text evidence="1">The sequence shown here is derived from an EMBL/GenBank/DDBJ whole genome shotgun (WGS) entry which is preliminary data.</text>
</comment>
<dbReference type="EMBL" id="JAAMOX010000001">
    <property type="protein sequence ID" value="NIH52569.1"/>
    <property type="molecule type" value="Genomic_DNA"/>
</dbReference>
<dbReference type="Proteomes" id="UP000541033">
    <property type="component" value="Unassembled WGS sequence"/>
</dbReference>
<dbReference type="RefSeq" id="WP_167147310.1">
    <property type="nucleotide sequence ID" value="NZ_JAAMOX010000001.1"/>
</dbReference>
<evidence type="ECO:0000313" key="2">
    <source>
        <dbReference type="Proteomes" id="UP000541033"/>
    </source>
</evidence>
<dbReference type="AlphaFoldDB" id="A0A7X5TSL7"/>
<sequence length="54" mass="5768">MASFTAMLRATATREVEVQGDHKADAEAKVVAQIAAEGGGWEMETIKMISKDDA</sequence>
<gene>
    <name evidence="1" type="ORF">FHX76_000437</name>
</gene>
<protein>
    <submittedName>
        <fullName evidence="1">Uncharacterized protein</fullName>
    </submittedName>
</protein>
<proteinExistence type="predicted"/>
<evidence type="ECO:0000313" key="1">
    <source>
        <dbReference type="EMBL" id="NIH52569.1"/>
    </source>
</evidence>